<dbReference type="Pfam" id="PF17200">
    <property type="entry name" value="sCache_2"/>
    <property type="match status" value="1"/>
</dbReference>
<dbReference type="Gene3D" id="3.30.450.20">
    <property type="entry name" value="PAS domain"/>
    <property type="match status" value="1"/>
</dbReference>
<dbReference type="InterPro" id="IPR004089">
    <property type="entry name" value="MCPsignal_dom"/>
</dbReference>
<evidence type="ECO:0000256" key="4">
    <source>
        <dbReference type="ARBA" id="ARBA00022989"/>
    </source>
</evidence>
<dbReference type="Pfam" id="PF00015">
    <property type="entry name" value="MCPsignal"/>
    <property type="match status" value="1"/>
</dbReference>
<evidence type="ECO:0000313" key="11">
    <source>
        <dbReference type="EMBL" id="MCB6184346.1"/>
    </source>
</evidence>
<dbReference type="Proteomes" id="UP001165395">
    <property type="component" value="Unassembled WGS sequence"/>
</dbReference>
<evidence type="ECO:0000256" key="6">
    <source>
        <dbReference type="ARBA" id="ARBA00023224"/>
    </source>
</evidence>
<keyword evidence="6 8" id="KW-0807">Transducer</keyword>
<comment type="caution">
    <text evidence="11">The sequence shown here is derived from an EMBL/GenBank/DDBJ whole genome shotgun (WGS) entry which is preliminary data.</text>
</comment>
<evidence type="ECO:0000256" key="3">
    <source>
        <dbReference type="ARBA" id="ARBA00022692"/>
    </source>
</evidence>
<accession>A0ABS8D8S3</accession>
<dbReference type="SUPFAM" id="SSF58104">
    <property type="entry name" value="Methyl-accepting chemotaxis protein (MCP) signaling domain"/>
    <property type="match status" value="1"/>
</dbReference>
<dbReference type="Gene3D" id="1.10.287.950">
    <property type="entry name" value="Methyl-accepting chemotaxis protein"/>
    <property type="match status" value="1"/>
</dbReference>
<feature type="domain" description="Methyl-accepting transducer" evidence="10">
    <location>
        <begin position="266"/>
        <end position="502"/>
    </location>
</feature>
<dbReference type="PANTHER" id="PTHR32089:SF112">
    <property type="entry name" value="LYSOZYME-LIKE PROTEIN-RELATED"/>
    <property type="match status" value="1"/>
</dbReference>
<keyword evidence="5 9" id="KW-0472">Membrane</keyword>
<dbReference type="RefSeq" id="WP_227181157.1">
    <property type="nucleotide sequence ID" value="NZ_JAJBZT010000006.1"/>
</dbReference>
<evidence type="ECO:0000313" key="12">
    <source>
        <dbReference type="Proteomes" id="UP001165395"/>
    </source>
</evidence>
<dbReference type="PRINTS" id="PR00260">
    <property type="entry name" value="CHEMTRNSDUCR"/>
</dbReference>
<dbReference type="InterPro" id="IPR033480">
    <property type="entry name" value="sCache_2"/>
</dbReference>
<dbReference type="SMART" id="SM00283">
    <property type="entry name" value="MA"/>
    <property type="match status" value="1"/>
</dbReference>
<dbReference type="PANTHER" id="PTHR32089">
    <property type="entry name" value="METHYL-ACCEPTING CHEMOTAXIS PROTEIN MCPB"/>
    <property type="match status" value="1"/>
</dbReference>
<keyword evidence="2" id="KW-1003">Cell membrane</keyword>
<comment type="similarity">
    <text evidence="7">Belongs to the methyl-accepting chemotaxis (MCP) protein family.</text>
</comment>
<name>A0ABS8D8S3_9NEIS</name>
<evidence type="ECO:0000256" key="7">
    <source>
        <dbReference type="ARBA" id="ARBA00029447"/>
    </source>
</evidence>
<evidence type="ECO:0000256" key="1">
    <source>
        <dbReference type="ARBA" id="ARBA00004651"/>
    </source>
</evidence>
<evidence type="ECO:0000256" key="5">
    <source>
        <dbReference type="ARBA" id="ARBA00023136"/>
    </source>
</evidence>
<keyword evidence="3 9" id="KW-0812">Transmembrane</keyword>
<keyword evidence="12" id="KW-1185">Reference proteome</keyword>
<evidence type="ECO:0000256" key="8">
    <source>
        <dbReference type="PROSITE-ProRule" id="PRU00284"/>
    </source>
</evidence>
<keyword evidence="4 9" id="KW-1133">Transmembrane helix</keyword>
<evidence type="ECO:0000256" key="2">
    <source>
        <dbReference type="ARBA" id="ARBA00022475"/>
    </source>
</evidence>
<reference evidence="11" key="1">
    <citation type="submission" date="2021-10" db="EMBL/GenBank/DDBJ databases">
        <title>The complete genome sequence of Leeia sp. TBRC 13508.</title>
        <authorList>
            <person name="Charoenyingcharoen P."/>
            <person name="Yukphan P."/>
        </authorList>
    </citation>
    <scope>NUCLEOTIDE SEQUENCE</scope>
    <source>
        <strain evidence="11">TBRC 13508</strain>
    </source>
</reference>
<gene>
    <name evidence="11" type="ORF">LIN78_12400</name>
</gene>
<dbReference type="PROSITE" id="PS50111">
    <property type="entry name" value="CHEMOTAXIS_TRANSDUC_2"/>
    <property type="match status" value="1"/>
</dbReference>
<comment type="subcellular location">
    <subcellularLocation>
        <location evidence="1">Cell membrane</location>
        <topology evidence="1">Multi-pass membrane protein</topology>
    </subcellularLocation>
</comment>
<protein>
    <submittedName>
        <fullName evidence="11">Methyl-accepting chemotaxis protein</fullName>
    </submittedName>
</protein>
<evidence type="ECO:0000256" key="9">
    <source>
        <dbReference type="SAM" id="Phobius"/>
    </source>
</evidence>
<feature type="transmembrane region" description="Helical" evidence="9">
    <location>
        <begin position="6"/>
        <end position="29"/>
    </location>
</feature>
<sequence>MTLKTRLWLVGIASLLGLLIISSIGLMAMHRTMYEERQSAVKRLLVMSNNLLENYVKLEQSGKLSKEEAQKQAAKTLMGMKSDDFYYFARDSNDVVQMHTKKELIGKVDKGSKLPDGRHTTDLYHEVTKSGDYAFVEIATTKKGGTVPYPKLNGVYEFKDWGWIVGGGFFIDDIETVFWKQAYIMLGIGAILLVIVGVLVYRIGTSIFKTIGGEPMDVVAIVQSITQGDLSKPVQLNPAVKPDSVMGCMKTMQASLIDMIRKIRSSSSALGTSSQQLDQHMKKLEHVSSQAADSTSATAAAIEELSVSIDHVTSTTKDTELAASNAANAAVEGTQLAHAASHHIAQVAGEIGTVLSKVDALSDRTRNISGIAETIREIANQTNLLALNAAIEAARAGETGRGFAVVADEVRKLAERTTQATDEISVIVQAVVDDTAQVSGVVQNIGPMVNEGTKRVETAANMLNTIKQETGYSLQRLQGVAEAMQEQSQAGTLIAGNVERVAGVVDETYATSSNVLTVASNIADHAHELEASVSKFQI</sequence>
<proteinExistence type="inferred from homology"/>
<dbReference type="SMART" id="SM01049">
    <property type="entry name" value="Cache_2"/>
    <property type="match status" value="1"/>
</dbReference>
<organism evidence="11 12">
    <name type="scientific">Leeia speluncae</name>
    <dbReference type="NCBI Taxonomy" id="2884804"/>
    <lineage>
        <taxon>Bacteria</taxon>
        <taxon>Pseudomonadati</taxon>
        <taxon>Pseudomonadota</taxon>
        <taxon>Betaproteobacteria</taxon>
        <taxon>Neisseriales</taxon>
        <taxon>Leeiaceae</taxon>
        <taxon>Leeia</taxon>
    </lineage>
</organism>
<dbReference type="EMBL" id="JAJBZT010000006">
    <property type="protein sequence ID" value="MCB6184346.1"/>
    <property type="molecule type" value="Genomic_DNA"/>
</dbReference>
<dbReference type="InterPro" id="IPR004090">
    <property type="entry name" value="Chemotax_Me-accpt_rcpt"/>
</dbReference>
<dbReference type="CDD" id="cd11386">
    <property type="entry name" value="MCP_signal"/>
    <property type="match status" value="1"/>
</dbReference>
<feature type="transmembrane region" description="Helical" evidence="9">
    <location>
        <begin position="182"/>
        <end position="201"/>
    </location>
</feature>
<evidence type="ECO:0000259" key="10">
    <source>
        <dbReference type="PROSITE" id="PS50111"/>
    </source>
</evidence>